<accession>A0ACD3B9T6</accession>
<gene>
    <name evidence="1" type="ORF">BDN72DRAFT_666282</name>
</gene>
<dbReference type="Proteomes" id="UP000308600">
    <property type="component" value="Unassembled WGS sequence"/>
</dbReference>
<name>A0ACD3B9T6_9AGAR</name>
<protein>
    <submittedName>
        <fullName evidence="1">Acyl-CoA dehydrogenase domain-containing protein</fullName>
    </submittedName>
</protein>
<organism evidence="1 2">
    <name type="scientific">Pluteus cervinus</name>
    <dbReference type="NCBI Taxonomy" id="181527"/>
    <lineage>
        <taxon>Eukaryota</taxon>
        <taxon>Fungi</taxon>
        <taxon>Dikarya</taxon>
        <taxon>Basidiomycota</taxon>
        <taxon>Agaricomycotina</taxon>
        <taxon>Agaricomycetes</taxon>
        <taxon>Agaricomycetidae</taxon>
        <taxon>Agaricales</taxon>
        <taxon>Pluteineae</taxon>
        <taxon>Pluteaceae</taxon>
        <taxon>Pluteus</taxon>
    </lineage>
</organism>
<evidence type="ECO:0000313" key="1">
    <source>
        <dbReference type="EMBL" id="TFK74585.1"/>
    </source>
</evidence>
<dbReference type="EMBL" id="ML208267">
    <property type="protein sequence ID" value="TFK74585.1"/>
    <property type="molecule type" value="Genomic_DNA"/>
</dbReference>
<keyword evidence="2" id="KW-1185">Reference proteome</keyword>
<evidence type="ECO:0000313" key="2">
    <source>
        <dbReference type="Proteomes" id="UP000308600"/>
    </source>
</evidence>
<reference evidence="1 2" key="1">
    <citation type="journal article" date="2019" name="Nat. Ecol. Evol.">
        <title>Megaphylogeny resolves global patterns of mushroom evolution.</title>
        <authorList>
            <person name="Varga T."/>
            <person name="Krizsan K."/>
            <person name="Foldi C."/>
            <person name="Dima B."/>
            <person name="Sanchez-Garcia M."/>
            <person name="Sanchez-Ramirez S."/>
            <person name="Szollosi G.J."/>
            <person name="Szarkandi J.G."/>
            <person name="Papp V."/>
            <person name="Albert L."/>
            <person name="Andreopoulos W."/>
            <person name="Angelini C."/>
            <person name="Antonin V."/>
            <person name="Barry K.W."/>
            <person name="Bougher N.L."/>
            <person name="Buchanan P."/>
            <person name="Buyck B."/>
            <person name="Bense V."/>
            <person name="Catcheside P."/>
            <person name="Chovatia M."/>
            <person name="Cooper J."/>
            <person name="Damon W."/>
            <person name="Desjardin D."/>
            <person name="Finy P."/>
            <person name="Geml J."/>
            <person name="Haridas S."/>
            <person name="Hughes K."/>
            <person name="Justo A."/>
            <person name="Karasinski D."/>
            <person name="Kautmanova I."/>
            <person name="Kiss B."/>
            <person name="Kocsube S."/>
            <person name="Kotiranta H."/>
            <person name="LaButti K.M."/>
            <person name="Lechner B.E."/>
            <person name="Liimatainen K."/>
            <person name="Lipzen A."/>
            <person name="Lukacs Z."/>
            <person name="Mihaltcheva S."/>
            <person name="Morgado L.N."/>
            <person name="Niskanen T."/>
            <person name="Noordeloos M.E."/>
            <person name="Ohm R.A."/>
            <person name="Ortiz-Santana B."/>
            <person name="Ovrebo C."/>
            <person name="Racz N."/>
            <person name="Riley R."/>
            <person name="Savchenko A."/>
            <person name="Shiryaev A."/>
            <person name="Soop K."/>
            <person name="Spirin V."/>
            <person name="Szebenyi C."/>
            <person name="Tomsovsky M."/>
            <person name="Tulloss R.E."/>
            <person name="Uehling J."/>
            <person name="Grigoriev I.V."/>
            <person name="Vagvolgyi C."/>
            <person name="Papp T."/>
            <person name="Martin F.M."/>
            <person name="Miettinen O."/>
            <person name="Hibbett D.S."/>
            <person name="Nagy L.G."/>
        </authorList>
    </citation>
    <scope>NUCLEOTIDE SEQUENCE [LARGE SCALE GENOMIC DNA]</scope>
    <source>
        <strain evidence="1 2">NL-1719</strain>
    </source>
</reference>
<proteinExistence type="predicted"/>
<sequence>MAFIQRCKPSNLFRVLPRRYTATQSRAASSFAKFEWEDALSLESLLTEEEIAIRDTAHEYCQENLMPRVLQGWRTEEFNNDILPEMGKLGLLGPTISGYGCAGVSNVAYGLIAREIERVDSGYRSTASVQSSLVMHPINEFGTDAQKEKYLPRLAKGELGLTEPNHGSDPAGMETTAEEVDGGFIVNGSKTWITNAPVADIFVVWARCKWDGKVRGFLLEKGTKGLSAPAIKNKVALRASVTGSIFMDSVRVGHDSLLPKSKGLGSAFSCLNSARFGISWGVMGSLEDCVHRTRAYALERQQFNRPLASFQLIQKKLVDAHTEVNLGLLASLQVGRLKEQGKVAPEMISMVKRNNCGKALQHSRIVLDILGGNASADEYHVGRHVANLQVTNTYEGTNDIHTLILGKAITGIQAFAN</sequence>